<evidence type="ECO:0000256" key="1">
    <source>
        <dbReference type="SAM" id="MobiDB-lite"/>
    </source>
</evidence>
<gene>
    <name evidence="2" type="ORF">B296_00058119</name>
</gene>
<organism evidence="2 3">
    <name type="scientific">Ensete ventricosum</name>
    <name type="common">Abyssinian banana</name>
    <name type="synonym">Musa ensete</name>
    <dbReference type="NCBI Taxonomy" id="4639"/>
    <lineage>
        <taxon>Eukaryota</taxon>
        <taxon>Viridiplantae</taxon>
        <taxon>Streptophyta</taxon>
        <taxon>Embryophyta</taxon>
        <taxon>Tracheophyta</taxon>
        <taxon>Spermatophyta</taxon>
        <taxon>Magnoliopsida</taxon>
        <taxon>Liliopsida</taxon>
        <taxon>Zingiberales</taxon>
        <taxon>Musaceae</taxon>
        <taxon>Ensete</taxon>
    </lineage>
</organism>
<dbReference type="EMBL" id="AMZH03028789">
    <property type="protein sequence ID" value="RRT33526.1"/>
    <property type="molecule type" value="Genomic_DNA"/>
</dbReference>
<reference evidence="2 3" key="1">
    <citation type="journal article" date="2014" name="Agronomy (Basel)">
        <title>A Draft Genome Sequence for Ensete ventricosum, the Drought-Tolerant Tree Against Hunger.</title>
        <authorList>
            <person name="Harrison J."/>
            <person name="Moore K.A."/>
            <person name="Paszkiewicz K."/>
            <person name="Jones T."/>
            <person name="Grant M."/>
            <person name="Ambacheew D."/>
            <person name="Muzemil S."/>
            <person name="Studholme D.J."/>
        </authorList>
    </citation>
    <scope>NUCLEOTIDE SEQUENCE [LARGE SCALE GENOMIC DNA]</scope>
</reference>
<sequence>MFPVSTPLSVTSFPSYDCSHTAPKRLANRSEATVGPAAGHGNSISRPLLLRLVTHRPTVASRSRARPLSLSLSLERN</sequence>
<proteinExistence type="predicted"/>
<feature type="region of interest" description="Disordered" evidence="1">
    <location>
        <begin position="58"/>
        <end position="77"/>
    </location>
</feature>
<protein>
    <submittedName>
        <fullName evidence="2">Uncharacterized protein</fullName>
    </submittedName>
</protein>
<dbReference type="AlphaFoldDB" id="A0A426X227"/>
<comment type="caution">
    <text evidence="2">The sequence shown here is derived from an EMBL/GenBank/DDBJ whole genome shotgun (WGS) entry which is preliminary data.</text>
</comment>
<evidence type="ECO:0000313" key="3">
    <source>
        <dbReference type="Proteomes" id="UP000287651"/>
    </source>
</evidence>
<feature type="non-terminal residue" evidence="2">
    <location>
        <position position="77"/>
    </location>
</feature>
<name>A0A426X227_ENSVE</name>
<feature type="region of interest" description="Disordered" evidence="1">
    <location>
        <begin position="1"/>
        <end position="21"/>
    </location>
</feature>
<evidence type="ECO:0000313" key="2">
    <source>
        <dbReference type="EMBL" id="RRT33526.1"/>
    </source>
</evidence>
<feature type="compositionally biased region" description="Polar residues" evidence="1">
    <location>
        <begin position="1"/>
        <end position="14"/>
    </location>
</feature>
<dbReference type="Proteomes" id="UP000287651">
    <property type="component" value="Unassembled WGS sequence"/>
</dbReference>
<feature type="compositionally biased region" description="Low complexity" evidence="1">
    <location>
        <begin position="66"/>
        <end position="77"/>
    </location>
</feature>
<accession>A0A426X227</accession>